<keyword evidence="1" id="KW-0143">Chaperone</keyword>
<evidence type="ECO:0000256" key="1">
    <source>
        <dbReference type="ARBA" id="ARBA00023186"/>
    </source>
</evidence>
<dbReference type="FunFam" id="2.60.260.20:FF:000013">
    <property type="entry name" value="DnaJ subfamily B member 11"/>
    <property type="match status" value="1"/>
</dbReference>
<dbReference type="InterPro" id="IPR036869">
    <property type="entry name" value="J_dom_sf"/>
</dbReference>
<organism evidence="3 4">
    <name type="scientific">Promicromonospora sukumoe</name>
    <dbReference type="NCBI Taxonomy" id="88382"/>
    <lineage>
        <taxon>Bacteria</taxon>
        <taxon>Bacillati</taxon>
        <taxon>Actinomycetota</taxon>
        <taxon>Actinomycetes</taxon>
        <taxon>Micrococcales</taxon>
        <taxon>Promicromonosporaceae</taxon>
        <taxon>Promicromonospora</taxon>
    </lineage>
</organism>
<dbReference type="GO" id="GO:0051082">
    <property type="term" value="F:unfolded protein binding"/>
    <property type="evidence" value="ECO:0007669"/>
    <property type="project" value="InterPro"/>
</dbReference>
<evidence type="ECO:0000259" key="2">
    <source>
        <dbReference type="PROSITE" id="PS50076"/>
    </source>
</evidence>
<proteinExistence type="predicted"/>
<dbReference type="RefSeq" id="WP_182619652.1">
    <property type="nucleotide sequence ID" value="NZ_BAAATF010000015.1"/>
</dbReference>
<dbReference type="InterPro" id="IPR018253">
    <property type="entry name" value="DnaJ_domain_CS"/>
</dbReference>
<dbReference type="PANTHER" id="PTHR43096:SF48">
    <property type="entry name" value="CHAPERONE PROTEIN DNAJ"/>
    <property type="match status" value="1"/>
</dbReference>
<dbReference type="SUPFAM" id="SSF49493">
    <property type="entry name" value="HSP40/DnaJ peptide-binding domain"/>
    <property type="match status" value="2"/>
</dbReference>
<feature type="domain" description="J" evidence="2">
    <location>
        <begin position="10"/>
        <end position="75"/>
    </location>
</feature>
<evidence type="ECO:0000313" key="4">
    <source>
        <dbReference type="Proteomes" id="UP000540568"/>
    </source>
</evidence>
<dbReference type="CDD" id="cd10747">
    <property type="entry name" value="DnaJ_C"/>
    <property type="match status" value="1"/>
</dbReference>
<dbReference type="Pfam" id="PF01556">
    <property type="entry name" value="DnaJ_C"/>
    <property type="match status" value="1"/>
</dbReference>
<dbReference type="GO" id="GO:0005737">
    <property type="term" value="C:cytoplasm"/>
    <property type="evidence" value="ECO:0007669"/>
    <property type="project" value="TreeGrafter"/>
</dbReference>
<dbReference type="PROSITE" id="PS00636">
    <property type="entry name" value="DNAJ_1"/>
    <property type="match status" value="1"/>
</dbReference>
<dbReference type="Gene3D" id="1.10.287.110">
    <property type="entry name" value="DnaJ domain"/>
    <property type="match status" value="1"/>
</dbReference>
<dbReference type="InterPro" id="IPR002939">
    <property type="entry name" value="DnaJ_C"/>
</dbReference>
<dbReference type="Gene3D" id="2.60.260.20">
    <property type="entry name" value="Urease metallochaperone UreE, N-terminal domain"/>
    <property type="match status" value="2"/>
</dbReference>
<dbReference type="PANTHER" id="PTHR43096">
    <property type="entry name" value="DNAJ HOMOLOG 1, MITOCHONDRIAL-RELATED"/>
    <property type="match status" value="1"/>
</dbReference>
<gene>
    <name evidence="3" type="ORF">FHX71_004545</name>
</gene>
<dbReference type="AlphaFoldDB" id="A0A7W3PGF5"/>
<dbReference type="CDD" id="cd06257">
    <property type="entry name" value="DnaJ"/>
    <property type="match status" value="1"/>
</dbReference>
<dbReference type="InterPro" id="IPR001623">
    <property type="entry name" value="DnaJ_domain"/>
</dbReference>
<sequence length="336" mass="34632">MTGQDWMEKDFYAVLGVSKDADDAAVKKAYRKLARQYHPDQNQGDAAAESKFKEIGEAYAVLSDPEQRRQYDAVRAMAGGARFSAGAGGAGAGGFEDIMGAMFGGAQGPGGRGGPRVRYSQGGNGGAGFEDILGSMFGGGRTAYGSGTTGYTTPTAGADVVAQVTLPFRAAVQGTTADLEVNGRTITARIPAGINDGKKIRLRGKGRPGVAGGQAGDLVVTVHVTPHPVWTLDGLDLRMTVPVTFAEAALGTTLEVPTLDGATVRLKVPAGTLSGRALRVKGRGVQTAKANGDLLVTVQVVVPQKLSRKAKQALETFAAENDGEDVRAGLAARAAE</sequence>
<dbReference type="Pfam" id="PF00226">
    <property type="entry name" value="DnaJ"/>
    <property type="match status" value="1"/>
</dbReference>
<dbReference type="SUPFAM" id="SSF46565">
    <property type="entry name" value="Chaperone J-domain"/>
    <property type="match status" value="1"/>
</dbReference>
<evidence type="ECO:0000313" key="3">
    <source>
        <dbReference type="EMBL" id="MBA8810569.1"/>
    </source>
</evidence>
<dbReference type="Proteomes" id="UP000540568">
    <property type="component" value="Unassembled WGS sequence"/>
</dbReference>
<accession>A0A7W3PGF5</accession>
<comment type="caution">
    <text evidence="3">The sequence shown here is derived from an EMBL/GenBank/DDBJ whole genome shotgun (WGS) entry which is preliminary data.</text>
</comment>
<dbReference type="SMART" id="SM00271">
    <property type="entry name" value="DnaJ"/>
    <property type="match status" value="1"/>
</dbReference>
<dbReference type="PROSITE" id="PS50076">
    <property type="entry name" value="DNAJ_2"/>
    <property type="match status" value="1"/>
</dbReference>
<protein>
    <submittedName>
        <fullName evidence="3">Molecular chaperone DnaJ</fullName>
    </submittedName>
</protein>
<name>A0A7W3PGF5_9MICO</name>
<dbReference type="PRINTS" id="PR00625">
    <property type="entry name" value="JDOMAIN"/>
</dbReference>
<keyword evidence="4" id="KW-1185">Reference proteome</keyword>
<dbReference type="EMBL" id="JACGWV010000002">
    <property type="protein sequence ID" value="MBA8810569.1"/>
    <property type="molecule type" value="Genomic_DNA"/>
</dbReference>
<dbReference type="InterPro" id="IPR008971">
    <property type="entry name" value="HSP40/DnaJ_pept-bd"/>
</dbReference>
<dbReference type="GO" id="GO:0042026">
    <property type="term" value="P:protein refolding"/>
    <property type="evidence" value="ECO:0007669"/>
    <property type="project" value="TreeGrafter"/>
</dbReference>
<reference evidence="3 4" key="1">
    <citation type="submission" date="2020-07" db="EMBL/GenBank/DDBJ databases">
        <title>Sequencing the genomes of 1000 actinobacteria strains.</title>
        <authorList>
            <person name="Klenk H.-P."/>
        </authorList>
    </citation>
    <scope>NUCLEOTIDE SEQUENCE [LARGE SCALE GENOMIC DNA]</scope>
    <source>
        <strain evidence="3 4">DSM 44121</strain>
    </source>
</reference>